<dbReference type="InterPro" id="IPR036086">
    <property type="entry name" value="ParB/Sulfiredoxin_sf"/>
</dbReference>
<keyword evidence="5" id="KW-1185">Reference proteome</keyword>
<dbReference type="SUPFAM" id="SSF109709">
    <property type="entry name" value="KorB DNA-binding domain-like"/>
    <property type="match status" value="1"/>
</dbReference>
<organism evidence="4 5">
    <name type="scientific">Mycolicibacterium porcinum</name>
    <dbReference type="NCBI Taxonomy" id="39693"/>
    <lineage>
        <taxon>Bacteria</taxon>
        <taxon>Bacillati</taxon>
        <taxon>Actinomycetota</taxon>
        <taxon>Actinomycetes</taxon>
        <taxon>Mycobacteriales</taxon>
        <taxon>Mycobacteriaceae</taxon>
        <taxon>Mycolicibacterium</taxon>
    </lineage>
</organism>
<accession>A0ABV3VRZ8</accession>
<evidence type="ECO:0000256" key="1">
    <source>
        <dbReference type="ARBA" id="ARBA00022829"/>
    </source>
</evidence>
<reference evidence="4 5" key="1">
    <citation type="submission" date="2024-04" db="EMBL/GenBank/DDBJ databases">
        <title>Genomic Markers of Mycobacteria.</title>
        <authorList>
            <person name="Soliman M.S."/>
            <person name="Elkholy A."/>
            <person name="Soliman N.S."/>
            <person name="Abbas A."/>
            <person name="Khayrat S."/>
            <person name="Shawky S."/>
        </authorList>
    </citation>
    <scope>NUCLEOTIDE SEQUENCE [LARGE SCALE GENOMIC DNA]</scope>
    <source>
        <strain evidence="4 5">Egy-CU-AM5</strain>
    </source>
</reference>
<dbReference type="PANTHER" id="PTHR33375">
    <property type="entry name" value="CHROMOSOME-PARTITIONING PROTEIN PARB-RELATED"/>
    <property type="match status" value="1"/>
</dbReference>
<evidence type="ECO:0000313" key="4">
    <source>
        <dbReference type="EMBL" id="MEX3742794.1"/>
    </source>
</evidence>
<gene>
    <name evidence="4" type="ORF">ABFW12_31590</name>
</gene>
<dbReference type="Gene3D" id="1.10.10.2830">
    <property type="match status" value="1"/>
</dbReference>
<name>A0ABV3VRZ8_9MYCO</name>
<dbReference type="InterPro" id="IPR050336">
    <property type="entry name" value="Chromosome_partition/occlusion"/>
</dbReference>
<dbReference type="SUPFAM" id="SSF110849">
    <property type="entry name" value="ParB/Sulfiredoxin"/>
    <property type="match status" value="1"/>
</dbReference>
<evidence type="ECO:0000313" key="5">
    <source>
        <dbReference type="Proteomes" id="UP001558474"/>
    </source>
</evidence>
<dbReference type="Proteomes" id="UP001558474">
    <property type="component" value="Unassembled WGS sequence"/>
</dbReference>
<proteinExistence type="predicted"/>
<dbReference type="InterPro" id="IPR041468">
    <property type="entry name" value="HTH_ParB/Spo0J"/>
</dbReference>
<dbReference type="SMART" id="SM00470">
    <property type="entry name" value="ParB"/>
    <property type="match status" value="1"/>
</dbReference>
<feature type="region of interest" description="Disordered" evidence="2">
    <location>
        <begin position="1"/>
        <end position="57"/>
    </location>
</feature>
<comment type="caution">
    <text evidence="4">The sequence shown here is derived from an EMBL/GenBank/DDBJ whole genome shotgun (WGS) entry which is preliminary data.</text>
</comment>
<feature type="compositionally biased region" description="Basic and acidic residues" evidence="2">
    <location>
        <begin position="221"/>
        <end position="241"/>
    </location>
</feature>
<feature type="region of interest" description="Disordered" evidence="2">
    <location>
        <begin position="221"/>
        <end position="247"/>
    </location>
</feature>
<dbReference type="PANTHER" id="PTHR33375:SF1">
    <property type="entry name" value="CHROMOSOME-PARTITIONING PROTEIN PARB-RELATED"/>
    <property type="match status" value="1"/>
</dbReference>
<dbReference type="InterPro" id="IPR003115">
    <property type="entry name" value="ParB_N"/>
</dbReference>
<dbReference type="Pfam" id="PF02195">
    <property type="entry name" value="ParB_N"/>
    <property type="match status" value="1"/>
</dbReference>
<dbReference type="EMBL" id="JBDLOU010000118">
    <property type="protein sequence ID" value="MEX3742794.1"/>
    <property type="molecule type" value="Genomic_DNA"/>
</dbReference>
<dbReference type="Pfam" id="PF17762">
    <property type="entry name" value="HTH_ParB"/>
    <property type="match status" value="1"/>
</dbReference>
<evidence type="ECO:0000259" key="3">
    <source>
        <dbReference type="SMART" id="SM00470"/>
    </source>
</evidence>
<evidence type="ECO:0000256" key="2">
    <source>
        <dbReference type="SAM" id="MobiDB-lite"/>
    </source>
</evidence>
<sequence>MARGRVSLADLANDSDGESPAAPVTNETPAASGGVAAPTSVPIEDLSPNPRNPRDVGDLEDLANIVDVQLQPAAVVSRAAYSRLYPDDVITTPWVVVMGNRRYAAAVKYGRPSLEIVVKDELAKDPATLLAAAIGENVRRRDFDVIEEAKAVEALVQECGSAREAAKLLGKTDGWVSQRRALLGLAPELQEALRRGEIAVRNARELAKVPSEKQVQAWNAHLERQGQKSEAGEGAKSDKKPTAPPQFRTVTVALRNFDEKPTDLADALINALGDEGVTKLLTAIKRRRRA</sequence>
<feature type="domain" description="ParB-like N-terminal" evidence="3">
    <location>
        <begin position="39"/>
        <end position="138"/>
    </location>
</feature>
<protein>
    <submittedName>
        <fullName evidence="4">ParB N-terminal domain-containing protein</fullName>
    </submittedName>
</protein>
<dbReference type="RefSeq" id="WP_368574485.1">
    <property type="nucleotide sequence ID" value="NZ_JBDLOU010000118.1"/>
</dbReference>
<keyword evidence="1" id="KW-0159">Chromosome partition</keyword>